<accession>A0A8H7P0M7</accession>
<protein>
    <submittedName>
        <fullName evidence="1">Uncharacterized protein</fullName>
    </submittedName>
</protein>
<dbReference type="Proteomes" id="UP000639403">
    <property type="component" value="Unassembled WGS sequence"/>
</dbReference>
<gene>
    <name evidence="1" type="ORF">IEO21_06130</name>
</gene>
<organism evidence="1 2">
    <name type="scientific">Rhodonia placenta</name>
    <dbReference type="NCBI Taxonomy" id="104341"/>
    <lineage>
        <taxon>Eukaryota</taxon>
        <taxon>Fungi</taxon>
        <taxon>Dikarya</taxon>
        <taxon>Basidiomycota</taxon>
        <taxon>Agaricomycotina</taxon>
        <taxon>Agaricomycetes</taxon>
        <taxon>Polyporales</taxon>
        <taxon>Adustoporiaceae</taxon>
        <taxon>Rhodonia</taxon>
    </lineage>
</organism>
<name>A0A8H7P0M7_9APHY</name>
<sequence length="145" mass="16345">MVLEHQLRPGGDGLMRVYCGHLSELIERPRDSGGVWRPIIPHQYSTCKLHPSNNSILRLHSWGVIIVDRSESLNSVGSIHLRLLQIPVHVCMEDNVGHWISSRPRAMEADAIVVRNLACAIKRSEGVWPITFAKASFDALRMPHQ</sequence>
<evidence type="ECO:0000313" key="1">
    <source>
        <dbReference type="EMBL" id="KAF9812540.1"/>
    </source>
</evidence>
<proteinExistence type="predicted"/>
<dbReference type="AlphaFoldDB" id="A0A8H7P0M7"/>
<reference evidence="1" key="1">
    <citation type="submission" date="2020-11" db="EMBL/GenBank/DDBJ databases">
        <authorList>
            <person name="Koelle M."/>
            <person name="Horta M.A.C."/>
            <person name="Nowrousian M."/>
            <person name="Ohm R.A."/>
            <person name="Benz P."/>
            <person name="Pilgard A."/>
        </authorList>
    </citation>
    <scope>NUCLEOTIDE SEQUENCE</scope>
    <source>
        <strain evidence="1">FPRL280</strain>
    </source>
</reference>
<reference evidence="1" key="2">
    <citation type="journal article" name="Front. Microbiol.">
        <title>Degradative Capacity of Two Strains of Rhodonia placenta: From Phenotype to Genotype.</title>
        <authorList>
            <person name="Kolle M."/>
            <person name="Horta M.A.C."/>
            <person name="Nowrousian M."/>
            <person name="Ohm R.A."/>
            <person name="Benz J.P."/>
            <person name="Pilgard A."/>
        </authorList>
    </citation>
    <scope>NUCLEOTIDE SEQUENCE</scope>
    <source>
        <strain evidence="1">FPRL280</strain>
    </source>
</reference>
<comment type="caution">
    <text evidence="1">The sequence shown here is derived from an EMBL/GenBank/DDBJ whole genome shotgun (WGS) entry which is preliminary data.</text>
</comment>
<evidence type="ECO:0000313" key="2">
    <source>
        <dbReference type="Proteomes" id="UP000639403"/>
    </source>
</evidence>
<dbReference type="EMBL" id="JADOXO010000129">
    <property type="protein sequence ID" value="KAF9812540.1"/>
    <property type="molecule type" value="Genomic_DNA"/>
</dbReference>